<dbReference type="PANTHER" id="PTHR46825:SF9">
    <property type="entry name" value="BETA-LACTAMASE-RELATED DOMAIN-CONTAINING PROTEIN"/>
    <property type="match status" value="1"/>
</dbReference>
<evidence type="ECO:0000313" key="3">
    <source>
        <dbReference type="Proteomes" id="UP000050956"/>
    </source>
</evidence>
<name>A0A0R0DM36_9GAMM</name>
<protein>
    <submittedName>
        <fullName evidence="2">Beta-lactamase</fullName>
    </submittedName>
</protein>
<dbReference type="SUPFAM" id="SSF56601">
    <property type="entry name" value="beta-lactamase/transpeptidase-like"/>
    <property type="match status" value="1"/>
</dbReference>
<dbReference type="AlphaFoldDB" id="A0A0R0DM36"/>
<dbReference type="STRING" id="336566.ABB30_03240"/>
<comment type="caution">
    <text evidence="2">The sequence shown here is derived from an EMBL/GenBank/DDBJ whole genome shotgun (WGS) entry which is preliminary data.</text>
</comment>
<evidence type="ECO:0000259" key="1">
    <source>
        <dbReference type="Pfam" id="PF00144"/>
    </source>
</evidence>
<dbReference type="Gene3D" id="3.40.710.10">
    <property type="entry name" value="DD-peptidase/beta-lactamase superfamily"/>
    <property type="match status" value="1"/>
</dbReference>
<evidence type="ECO:0000313" key="2">
    <source>
        <dbReference type="EMBL" id="KRG78787.1"/>
    </source>
</evidence>
<gene>
    <name evidence="2" type="ORF">ABB30_03240</name>
</gene>
<dbReference type="InterPro" id="IPR050491">
    <property type="entry name" value="AmpC-like"/>
</dbReference>
<dbReference type="InterPro" id="IPR001466">
    <property type="entry name" value="Beta-lactam-related"/>
</dbReference>
<keyword evidence="3" id="KW-1185">Reference proteome</keyword>
<dbReference type="OrthoDB" id="9799367at2"/>
<dbReference type="EMBL" id="LDJM01000008">
    <property type="protein sequence ID" value="KRG78787.1"/>
    <property type="molecule type" value="Genomic_DNA"/>
</dbReference>
<accession>A0A0R0DM36</accession>
<dbReference type="Pfam" id="PF00144">
    <property type="entry name" value="Beta-lactamase"/>
    <property type="match status" value="1"/>
</dbReference>
<dbReference type="PATRIC" id="fig|336566.3.peg.3078"/>
<dbReference type="Proteomes" id="UP000050956">
    <property type="component" value="Unassembled WGS sequence"/>
</dbReference>
<sequence length="449" mass="47373">MLLACGNAVAAGLPEAVFHQWLAAFNSGDAQAQQQLISTYNMEGEQRPGFGLRQSMGPFSLLAVQASNDERVQALVRADDSERTLLVTLAMSGSKKPVVSLFQIEGAQTPPQFQPARLAMPALLDAAGKRLDGLLADDAVAGCVQLAKDGQTLFAWQGGLADRAGGVQMRADTQLRIASLGKMFTAVAVLQLVQAGQLSLDDPIAAHLPDYPGNAAARGISVRQLLNHTSGLGDVFGEDFSAHASTLRTHTDYIARYAAQQPQHAPGAEDGYSNYGYIVLGAIIEAVSGQSYYDYVQAHVFAPAGMTATGALPESEAVPGRAVGYAKFEGRWLPETVSLPWRGTAAGGGYSTAGDLLKFGQALLDGTLLDPALLQQATVAQNHKDWYGYGFMVSGIGPARQFGHEGGVPGQNAVFWVLPEAGYVLVGLSNTDPDAMGNAVNYIARRLPL</sequence>
<feature type="domain" description="Beta-lactamase-related" evidence="1">
    <location>
        <begin position="144"/>
        <end position="444"/>
    </location>
</feature>
<dbReference type="PANTHER" id="PTHR46825">
    <property type="entry name" value="D-ALANYL-D-ALANINE-CARBOXYPEPTIDASE/ENDOPEPTIDASE AMPH"/>
    <property type="match status" value="1"/>
</dbReference>
<dbReference type="InterPro" id="IPR012338">
    <property type="entry name" value="Beta-lactam/transpept-like"/>
</dbReference>
<proteinExistence type="predicted"/>
<dbReference type="RefSeq" id="WP_057636869.1">
    <property type="nucleotide sequence ID" value="NZ_LDJM01000008.1"/>
</dbReference>
<reference evidence="2 3" key="1">
    <citation type="submission" date="2015-05" db="EMBL/GenBank/DDBJ databases">
        <title>Genome sequencing and analysis of members of genus Stenotrophomonas.</title>
        <authorList>
            <person name="Patil P.P."/>
            <person name="Midha S."/>
            <person name="Patil P.B."/>
        </authorList>
    </citation>
    <scope>NUCLEOTIDE SEQUENCE [LARGE SCALE GENOMIC DNA]</scope>
    <source>
        <strain evidence="2 3">DSM 24757</strain>
    </source>
</reference>
<organism evidence="2 3">
    <name type="scientific">Stenotrophomonas ginsengisoli</name>
    <dbReference type="NCBI Taxonomy" id="336566"/>
    <lineage>
        <taxon>Bacteria</taxon>
        <taxon>Pseudomonadati</taxon>
        <taxon>Pseudomonadota</taxon>
        <taxon>Gammaproteobacteria</taxon>
        <taxon>Lysobacterales</taxon>
        <taxon>Lysobacteraceae</taxon>
        <taxon>Stenotrophomonas</taxon>
    </lineage>
</organism>